<protein>
    <submittedName>
        <fullName evidence="2">N-methylhydantoinase B</fullName>
        <ecNumber evidence="2">3.5.2.14</ecNumber>
    </submittedName>
</protein>
<keyword evidence="3" id="KW-1185">Reference proteome</keyword>
<name>A0ABS4X2Y0_9MICO</name>
<dbReference type="EC" id="3.5.2.14" evidence="2"/>
<evidence type="ECO:0000259" key="1">
    <source>
        <dbReference type="Pfam" id="PF02538"/>
    </source>
</evidence>
<evidence type="ECO:0000313" key="2">
    <source>
        <dbReference type="EMBL" id="MBP2382822.1"/>
    </source>
</evidence>
<keyword evidence="2" id="KW-0378">Hydrolase</keyword>
<dbReference type="RefSeq" id="WP_209902907.1">
    <property type="nucleotide sequence ID" value="NZ_BAAAJW010000027.1"/>
</dbReference>
<dbReference type="PANTHER" id="PTHR11365">
    <property type="entry name" value="5-OXOPROLINASE RELATED"/>
    <property type="match status" value="1"/>
</dbReference>
<evidence type="ECO:0000313" key="3">
    <source>
        <dbReference type="Proteomes" id="UP001519290"/>
    </source>
</evidence>
<sequence>MSADIGRDIVALKLRAASEEMCKTLQRTSRSLYVKETADFCCAIADVDGRFVAYPRNIGVSGFVGLNVKTTVEAATQSGPLRPGDVIIANDPYSTRGLATHLPDIQMIRPYFDGEQIVGYGWCFIHCSDIGGRVPSSISPTNDSIFAEGLQIPPVRIVREGRVDPDVERLVLRNSRTPEANRGDFQAMFAALETGSRRLQEILNRYGRPTLLSAHEAMVEETAVRARAALRVLKDGRYRFVDFLDHDGVSRLPVRISVLITMRDGTMDIDFTGTDPQVRSAFNVASQGTVHAWLVTRVLALVGTLDPEIHLNAGLTRDVSVTVPPGSLVNAQRPAAVGVRHASSSRVNDALSGALIQAAPQVVPAASSGLVVPVVLAEQHPDGDVVQVLEPMVGGMGARYGADGVDGRDSGISNLSNNPVETVEAELSTTIHRYSLRPDSGGPGRWRGGTGLELVFEVHAPASLLTRGLERRVFRPWGFEGGLPGAQSELVINEGTEHEQRPSAPDVISVGPGDVVTLRTAGAGGFGDPFARDALAVLDDVSAGLVGITSAERDYGVVIVDGAVDEEATAQRRSGRPTNGADHGRGAEISRWESVFDTETYDRFVSALMVRPLVERSGIRERLLLAVLAELPGSFPTVAADDNEITLARARFAAEVTQLEA</sequence>
<feature type="domain" description="Hydantoinase B/oxoprolinase" evidence="1">
    <location>
        <begin position="8"/>
        <end position="529"/>
    </location>
</feature>
<reference evidence="2 3" key="1">
    <citation type="submission" date="2021-03" db="EMBL/GenBank/DDBJ databases">
        <title>Sequencing the genomes of 1000 actinobacteria strains.</title>
        <authorList>
            <person name="Klenk H.-P."/>
        </authorList>
    </citation>
    <scope>NUCLEOTIDE SEQUENCE [LARGE SCALE GENOMIC DNA]</scope>
    <source>
        <strain evidence="2 3">DSM 14566</strain>
    </source>
</reference>
<dbReference type="GO" id="GO:0047423">
    <property type="term" value="F:N-methylhydantoinase (ATP-hydrolyzing) activity"/>
    <property type="evidence" value="ECO:0007669"/>
    <property type="project" value="UniProtKB-EC"/>
</dbReference>
<organism evidence="2 3">
    <name type="scientific">Brachybacterium sacelli</name>
    <dbReference type="NCBI Taxonomy" id="173364"/>
    <lineage>
        <taxon>Bacteria</taxon>
        <taxon>Bacillati</taxon>
        <taxon>Actinomycetota</taxon>
        <taxon>Actinomycetes</taxon>
        <taxon>Micrococcales</taxon>
        <taxon>Dermabacteraceae</taxon>
        <taxon>Brachybacterium</taxon>
    </lineage>
</organism>
<dbReference type="InterPro" id="IPR003692">
    <property type="entry name" value="Hydantoinase_B"/>
</dbReference>
<dbReference type="Pfam" id="PF02538">
    <property type="entry name" value="Hydantoinase_B"/>
    <property type="match status" value="1"/>
</dbReference>
<accession>A0ABS4X2Y0</accession>
<dbReference type="Proteomes" id="UP001519290">
    <property type="component" value="Unassembled WGS sequence"/>
</dbReference>
<dbReference type="EMBL" id="JAGIOD010000001">
    <property type="protein sequence ID" value="MBP2382822.1"/>
    <property type="molecule type" value="Genomic_DNA"/>
</dbReference>
<dbReference type="InterPro" id="IPR045079">
    <property type="entry name" value="Oxoprolinase-like"/>
</dbReference>
<comment type="caution">
    <text evidence="2">The sequence shown here is derived from an EMBL/GenBank/DDBJ whole genome shotgun (WGS) entry which is preliminary data.</text>
</comment>
<proteinExistence type="predicted"/>
<gene>
    <name evidence="2" type="ORF">JOF43_002779</name>
</gene>
<dbReference type="PANTHER" id="PTHR11365:SF23">
    <property type="entry name" value="HYPOTHETICAL 5-OXOPROLINASE (EUROFUNG)-RELATED"/>
    <property type="match status" value="1"/>
</dbReference>